<dbReference type="Gene3D" id="3.40.50.880">
    <property type="match status" value="1"/>
</dbReference>
<dbReference type="InterPro" id="IPR050325">
    <property type="entry name" value="Prot/Nucl_acid_deglycase"/>
</dbReference>
<dbReference type="PANTHER" id="PTHR48094:SF19">
    <property type="entry name" value="DJ-1_PFPI DOMAIN-CONTAINING PROTEIN"/>
    <property type="match status" value="1"/>
</dbReference>
<dbReference type="PANTHER" id="PTHR48094">
    <property type="entry name" value="PROTEIN/NUCLEIC ACID DEGLYCASE DJ-1-RELATED"/>
    <property type="match status" value="1"/>
</dbReference>
<dbReference type="Pfam" id="PF01965">
    <property type="entry name" value="DJ-1_PfpI"/>
    <property type="match status" value="1"/>
</dbReference>
<dbReference type="SUPFAM" id="SSF52317">
    <property type="entry name" value="Class I glutamine amidotransferase-like"/>
    <property type="match status" value="1"/>
</dbReference>
<evidence type="ECO:0000313" key="3">
    <source>
        <dbReference type="Proteomes" id="UP000051565"/>
    </source>
</evidence>
<dbReference type="EMBL" id="JQBT01000033">
    <property type="protein sequence ID" value="KRN78708.1"/>
    <property type="molecule type" value="Genomic_DNA"/>
</dbReference>
<accession>A0A0R2JWT6</accession>
<gene>
    <name evidence="2" type="ORF">IV52_GL000985</name>
</gene>
<comment type="caution">
    <text evidence="2">The sequence shown here is derived from an EMBL/GenBank/DDBJ whole genome shotgun (WGS) entry which is preliminary data.</text>
</comment>
<proteinExistence type="predicted"/>
<feature type="domain" description="DJ-1/PfpI" evidence="1">
    <location>
        <begin position="2"/>
        <end position="163"/>
    </location>
</feature>
<dbReference type="GO" id="GO:0005737">
    <property type="term" value="C:cytoplasm"/>
    <property type="evidence" value="ECO:0007669"/>
    <property type="project" value="TreeGrafter"/>
</dbReference>
<dbReference type="RefSeq" id="WP_054645937.1">
    <property type="nucleotide sequence ID" value="NZ_FUXS01000002.1"/>
</dbReference>
<sequence length="196" mass="22285">MKKALFIILNDYADWEGAYLSSQLNQDSNWQVKNASVNKTVKSIGGFTTLVDMSIDQILPNFDLLILIGGNSWNLKNDKLVDIIKKALSDNVIVGAICGAVDFLAKNGLLTNYKHTGNAQFFWNDYKNYINSNDFYEKQVIKDRNLVTANGTAPLDFTELVLQAVKFNTPEKIHESVELYRLGFYEYCEKYGNPYK</sequence>
<dbReference type="Proteomes" id="UP000051565">
    <property type="component" value="Unassembled WGS sequence"/>
</dbReference>
<dbReference type="InterPro" id="IPR029062">
    <property type="entry name" value="Class_I_gatase-like"/>
</dbReference>
<organism evidence="2 3">
    <name type="scientific">Fructilactobacillus lindneri DSM 20690 = JCM 11027</name>
    <dbReference type="NCBI Taxonomy" id="1122148"/>
    <lineage>
        <taxon>Bacteria</taxon>
        <taxon>Bacillati</taxon>
        <taxon>Bacillota</taxon>
        <taxon>Bacilli</taxon>
        <taxon>Lactobacillales</taxon>
        <taxon>Lactobacillaceae</taxon>
        <taxon>Fructilactobacillus</taxon>
    </lineage>
</organism>
<dbReference type="STRING" id="53444.AYR59_03195"/>
<evidence type="ECO:0000259" key="1">
    <source>
        <dbReference type="Pfam" id="PF01965"/>
    </source>
</evidence>
<dbReference type="AlphaFoldDB" id="A0A0R2JWT6"/>
<name>A0A0R2JWT6_9LACO</name>
<protein>
    <submittedName>
        <fullName evidence="2">DJ-1 PfpI family protein</fullName>
    </submittedName>
</protein>
<dbReference type="CDD" id="cd03140">
    <property type="entry name" value="GATase1_PfpI_3"/>
    <property type="match status" value="1"/>
</dbReference>
<dbReference type="OrthoDB" id="6003696at2"/>
<dbReference type="GeneID" id="61249882"/>
<dbReference type="PATRIC" id="fig|1122148.6.peg.1011"/>
<dbReference type="InterPro" id="IPR002818">
    <property type="entry name" value="DJ-1/PfpI"/>
</dbReference>
<reference evidence="2 3" key="1">
    <citation type="journal article" date="2015" name="Genome Announc.">
        <title>Expanding the biotechnology potential of lactobacilli through comparative genomics of 213 strains and associated genera.</title>
        <authorList>
            <person name="Sun Z."/>
            <person name="Harris H.M."/>
            <person name="McCann A."/>
            <person name="Guo C."/>
            <person name="Argimon S."/>
            <person name="Zhang W."/>
            <person name="Yang X."/>
            <person name="Jeffery I.B."/>
            <person name="Cooney J.C."/>
            <person name="Kagawa T.F."/>
            <person name="Liu W."/>
            <person name="Song Y."/>
            <person name="Salvetti E."/>
            <person name="Wrobel A."/>
            <person name="Rasinkangas P."/>
            <person name="Parkhill J."/>
            <person name="Rea M.C."/>
            <person name="O'Sullivan O."/>
            <person name="Ritari J."/>
            <person name="Douillard F.P."/>
            <person name="Paul Ross R."/>
            <person name="Yang R."/>
            <person name="Briner A.E."/>
            <person name="Felis G.E."/>
            <person name="de Vos W.M."/>
            <person name="Barrangou R."/>
            <person name="Klaenhammer T.R."/>
            <person name="Caufield P.W."/>
            <person name="Cui Y."/>
            <person name="Zhang H."/>
            <person name="O'Toole P.W."/>
        </authorList>
    </citation>
    <scope>NUCLEOTIDE SEQUENCE [LARGE SCALE GENOMIC DNA]</scope>
    <source>
        <strain evidence="2 3">DSM 20690</strain>
    </source>
</reference>
<evidence type="ECO:0000313" key="2">
    <source>
        <dbReference type="EMBL" id="KRN78708.1"/>
    </source>
</evidence>
<keyword evidence="3" id="KW-1185">Reference proteome</keyword>